<accession>A0A0F9DAH8</accession>
<dbReference type="EMBL" id="LAZR01029736">
    <property type="protein sequence ID" value="KKL58688.1"/>
    <property type="molecule type" value="Genomic_DNA"/>
</dbReference>
<organism evidence="1">
    <name type="scientific">marine sediment metagenome</name>
    <dbReference type="NCBI Taxonomy" id="412755"/>
    <lineage>
        <taxon>unclassified sequences</taxon>
        <taxon>metagenomes</taxon>
        <taxon>ecological metagenomes</taxon>
    </lineage>
</organism>
<proteinExistence type="predicted"/>
<gene>
    <name evidence="1" type="ORF">LCGC14_2222840</name>
</gene>
<reference evidence="1" key="1">
    <citation type="journal article" date="2015" name="Nature">
        <title>Complex archaea that bridge the gap between prokaryotes and eukaryotes.</title>
        <authorList>
            <person name="Spang A."/>
            <person name="Saw J.H."/>
            <person name="Jorgensen S.L."/>
            <person name="Zaremba-Niedzwiedzka K."/>
            <person name="Martijn J."/>
            <person name="Lind A.E."/>
            <person name="van Eijk R."/>
            <person name="Schleper C."/>
            <person name="Guy L."/>
            <person name="Ettema T.J."/>
        </authorList>
    </citation>
    <scope>NUCLEOTIDE SEQUENCE</scope>
</reference>
<dbReference type="AlphaFoldDB" id="A0A0F9DAH8"/>
<sequence length="149" mass="16698">MGYQHCEKHNEESTNGCASCEAERRENVLRQLDNFLASWFGAGERADTRRFLSAFTENGFSVRDEHGWTVTALRTSTAGRASPLLMSVDVRGLPPKVWLVIRPTGERHFINKIDDITEWAEGVDVTVAEYQLTGVVHTPPQKPPKKSEG</sequence>
<protein>
    <submittedName>
        <fullName evidence="1">Uncharacterized protein</fullName>
    </submittedName>
</protein>
<evidence type="ECO:0000313" key="1">
    <source>
        <dbReference type="EMBL" id="KKL58688.1"/>
    </source>
</evidence>
<comment type="caution">
    <text evidence="1">The sequence shown here is derived from an EMBL/GenBank/DDBJ whole genome shotgun (WGS) entry which is preliminary data.</text>
</comment>
<name>A0A0F9DAH8_9ZZZZ</name>